<feature type="compositionally biased region" description="Polar residues" evidence="5">
    <location>
        <begin position="22"/>
        <end position="34"/>
    </location>
</feature>
<evidence type="ECO:0000256" key="1">
    <source>
        <dbReference type="ARBA" id="ARBA00009053"/>
    </source>
</evidence>
<keyword evidence="4" id="KW-0804">Transcription</keyword>
<dbReference type="Gene3D" id="1.10.20.10">
    <property type="entry name" value="Histone, subunit A"/>
    <property type="match status" value="1"/>
</dbReference>
<evidence type="ECO:0000313" key="8">
    <source>
        <dbReference type="Proteomes" id="UP000038830"/>
    </source>
</evidence>
<evidence type="ECO:0000259" key="6">
    <source>
        <dbReference type="Pfam" id="PF00808"/>
    </source>
</evidence>
<dbReference type="CDD" id="cd22907">
    <property type="entry name" value="HFD_NFYB"/>
    <property type="match status" value="1"/>
</dbReference>
<keyword evidence="3" id="KW-0238">DNA-binding</keyword>
<evidence type="ECO:0000256" key="3">
    <source>
        <dbReference type="ARBA" id="ARBA00023125"/>
    </source>
</evidence>
<dbReference type="PRINTS" id="PR00615">
    <property type="entry name" value="CCAATSUBUNTA"/>
</dbReference>
<dbReference type="InterPro" id="IPR009072">
    <property type="entry name" value="Histone-fold"/>
</dbReference>
<sequence>MQRQDGPPEYTYIQAAAPHPGSGSTAPYSITGSIYSHEVPNPPAESTEPENELDREYEIKEQDRWLPIANGKYHQILCIIAPHPFTFAPLKDLILTPFSPVARVMKNALPPESKLSKESKMCMQECVSEFISFVTSGAVDRCQAEKRKTLNGEDVLYAMYSLGFENYAEALKIYLTKYREAERLDADARREKDKRKRLLRKERKERERKEKERLLAEQEGGQEAQVMSILDTGSAGEEEFEYDSEDTKHQRVHDTISKLHNQELVDYGLEVEGDEDISEFVINPESPNPEYAEEQLDF</sequence>
<dbReference type="GO" id="GO:0016602">
    <property type="term" value="C:CCAAT-binding factor complex"/>
    <property type="evidence" value="ECO:0007669"/>
    <property type="project" value="InterPro"/>
</dbReference>
<evidence type="ECO:0000256" key="5">
    <source>
        <dbReference type="SAM" id="MobiDB-lite"/>
    </source>
</evidence>
<feature type="region of interest" description="Disordered" evidence="5">
    <location>
        <begin position="1"/>
        <end position="53"/>
    </location>
</feature>
<accession>A0A0H5C0F2</accession>
<proteinExistence type="inferred from homology"/>
<dbReference type="GO" id="GO:0046982">
    <property type="term" value="F:protein heterodimerization activity"/>
    <property type="evidence" value="ECO:0007669"/>
    <property type="project" value="InterPro"/>
</dbReference>
<dbReference type="GO" id="GO:0001228">
    <property type="term" value="F:DNA-binding transcription activator activity, RNA polymerase II-specific"/>
    <property type="evidence" value="ECO:0007669"/>
    <property type="project" value="InterPro"/>
</dbReference>
<keyword evidence="2" id="KW-0805">Transcription regulation</keyword>
<feature type="compositionally biased region" description="Basic and acidic residues" evidence="5">
    <location>
        <begin position="202"/>
        <end position="216"/>
    </location>
</feature>
<dbReference type="AlphaFoldDB" id="A0A0H5C0F2"/>
<evidence type="ECO:0000256" key="4">
    <source>
        <dbReference type="ARBA" id="ARBA00023163"/>
    </source>
</evidence>
<dbReference type="InterPro" id="IPR003958">
    <property type="entry name" value="CBFA_NFYB_domain"/>
</dbReference>
<dbReference type="PANTHER" id="PTHR11064">
    <property type="entry name" value="CCAAT-BINDING TRANSCRIPTION FACTOR-RELATED"/>
    <property type="match status" value="1"/>
</dbReference>
<dbReference type="EMBL" id="CDQK01000002">
    <property type="protein sequence ID" value="CEP21235.1"/>
    <property type="molecule type" value="Genomic_DNA"/>
</dbReference>
<dbReference type="Proteomes" id="UP000038830">
    <property type="component" value="Unassembled WGS sequence"/>
</dbReference>
<dbReference type="Pfam" id="PF00808">
    <property type="entry name" value="CBFD_NFYB_HMF"/>
    <property type="match status" value="1"/>
</dbReference>
<feature type="domain" description="Transcription factor CBF/NF-Y/archaeal histone" evidence="6">
    <location>
        <begin position="97"/>
        <end position="159"/>
    </location>
</feature>
<dbReference type="PANTHER" id="PTHR11064:SF9">
    <property type="entry name" value="NUCLEAR TRANSCRIPTION FACTOR Y SUBUNIT BETA"/>
    <property type="match status" value="1"/>
</dbReference>
<dbReference type="GO" id="GO:0000978">
    <property type="term" value="F:RNA polymerase II cis-regulatory region sequence-specific DNA binding"/>
    <property type="evidence" value="ECO:0007669"/>
    <property type="project" value="TreeGrafter"/>
</dbReference>
<organism evidence="7 8">
    <name type="scientific">Cyberlindnera jadinii (strain ATCC 18201 / CBS 1600 / BCRC 20928 / JCM 3617 / NBRC 0987 / NRRL Y-1542)</name>
    <name type="common">Torula yeast</name>
    <name type="synonym">Candida utilis</name>
    <dbReference type="NCBI Taxonomy" id="983966"/>
    <lineage>
        <taxon>Eukaryota</taxon>
        <taxon>Fungi</taxon>
        <taxon>Dikarya</taxon>
        <taxon>Ascomycota</taxon>
        <taxon>Saccharomycotina</taxon>
        <taxon>Saccharomycetes</taxon>
        <taxon>Phaffomycetales</taxon>
        <taxon>Phaffomycetaceae</taxon>
        <taxon>Cyberlindnera</taxon>
    </lineage>
</organism>
<feature type="region of interest" description="Disordered" evidence="5">
    <location>
        <begin position="202"/>
        <end position="222"/>
    </location>
</feature>
<name>A0A0H5C0F2_CYBJN</name>
<protein>
    <recommendedName>
        <fullName evidence="6">Transcription factor CBF/NF-Y/archaeal histone domain-containing protein</fullName>
    </recommendedName>
</protein>
<evidence type="ECO:0000256" key="2">
    <source>
        <dbReference type="ARBA" id="ARBA00023015"/>
    </source>
</evidence>
<reference evidence="8" key="1">
    <citation type="journal article" date="2015" name="J. Biotechnol.">
        <title>The structure of the Cyberlindnera jadinii genome and its relation to Candida utilis analyzed by the occurrence of single nucleotide polymorphisms.</title>
        <authorList>
            <person name="Rupp O."/>
            <person name="Brinkrolf K."/>
            <person name="Buerth C."/>
            <person name="Kunigo M."/>
            <person name="Schneider J."/>
            <person name="Jaenicke S."/>
            <person name="Goesmann A."/>
            <person name="Puehler A."/>
            <person name="Jaeger K.-E."/>
            <person name="Ernst J.F."/>
        </authorList>
    </citation>
    <scope>NUCLEOTIDE SEQUENCE [LARGE SCALE GENOMIC DNA]</scope>
    <source>
        <strain evidence="8">ATCC 18201 / CBS 1600 / BCRC 20928 / JCM 3617 / NBRC 0987 / NRRL Y-1542</strain>
    </source>
</reference>
<gene>
    <name evidence="7" type="ORF">BN1211_1286</name>
</gene>
<evidence type="ECO:0000313" key="7">
    <source>
        <dbReference type="EMBL" id="CEP21235.1"/>
    </source>
</evidence>
<comment type="similarity">
    <text evidence="1">Belongs to the NFYB/HAP3 subunit family.</text>
</comment>
<dbReference type="SUPFAM" id="SSF47113">
    <property type="entry name" value="Histone-fold"/>
    <property type="match status" value="1"/>
</dbReference>
<dbReference type="InterPro" id="IPR027113">
    <property type="entry name" value="Transc_fact_NFYB/HAP3"/>
</dbReference>